<name>A0AAW0DRR8_9AGAR</name>
<evidence type="ECO:0000313" key="3">
    <source>
        <dbReference type="Proteomes" id="UP001383192"/>
    </source>
</evidence>
<dbReference type="AlphaFoldDB" id="A0AAW0DRR8"/>
<accession>A0AAW0DRR8</accession>
<proteinExistence type="predicted"/>
<evidence type="ECO:0000313" key="2">
    <source>
        <dbReference type="EMBL" id="KAK7053328.1"/>
    </source>
</evidence>
<feature type="transmembrane region" description="Helical" evidence="1">
    <location>
        <begin position="21"/>
        <end position="43"/>
    </location>
</feature>
<dbReference type="EMBL" id="JAYKXP010000010">
    <property type="protein sequence ID" value="KAK7053328.1"/>
    <property type="molecule type" value="Genomic_DNA"/>
</dbReference>
<protein>
    <submittedName>
        <fullName evidence="2">Uncharacterized protein</fullName>
    </submittedName>
</protein>
<evidence type="ECO:0000256" key="1">
    <source>
        <dbReference type="SAM" id="Phobius"/>
    </source>
</evidence>
<keyword evidence="1" id="KW-0812">Transmembrane</keyword>
<gene>
    <name evidence="2" type="ORF">VNI00_003954</name>
</gene>
<keyword evidence="1" id="KW-0472">Membrane</keyword>
<keyword evidence="1" id="KW-1133">Transmembrane helix</keyword>
<reference evidence="2 3" key="1">
    <citation type="submission" date="2024-01" db="EMBL/GenBank/DDBJ databases">
        <title>A draft genome for a cacao thread blight-causing isolate of Paramarasmius palmivorus.</title>
        <authorList>
            <person name="Baruah I.K."/>
            <person name="Bukari Y."/>
            <person name="Amoako-Attah I."/>
            <person name="Meinhardt L.W."/>
            <person name="Bailey B.A."/>
            <person name="Cohen S.P."/>
        </authorList>
    </citation>
    <scope>NUCLEOTIDE SEQUENCE [LARGE SCALE GENOMIC DNA]</scope>
    <source>
        <strain evidence="2 3">GH-12</strain>
    </source>
</reference>
<comment type="caution">
    <text evidence="2">The sequence shown here is derived from an EMBL/GenBank/DDBJ whole genome shotgun (WGS) entry which is preliminary data.</text>
</comment>
<dbReference type="Proteomes" id="UP001383192">
    <property type="component" value="Unassembled WGS sequence"/>
</dbReference>
<keyword evidence="3" id="KW-1185">Reference proteome</keyword>
<sequence length="83" mass="9367">MTGAEIVMMARVYALYNKNKWVAYGFITLLLVELTATVCGIAVTFPKADTFISDDLVKHTPRSMAYFGYALLRVQVIELKFRA</sequence>
<organism evidence="2 3">
    <name type="scientific">Paramarasmius palmivorus</name>
    <dbReference type="NCBI Taxonomy" id="297713"/>
    <lineage>
        <taxon>Eukaryota</taxon>
        <taxon>Fungi</taxon>
        <taxon>Dikarya</taxon>
        <taxon>Basidiomycota</taxon>
        <taxon>Agaricomycotina</taxon>
        <taxon>Agaricomycetes</taxon>
        <taxon>Agaricomycetidae</taxon>
        <taxon>Agaricales</taxon>
        <taxon>Marasmiineae</taxon>
        <taxon>Marasmiaceae</taxon>
        <taxon>Paramarasmius</taxon>
    </lineage>
</organism>